<feature type="domain" description="4Fe-4S ferredoxin-type" evidence="8">
    <location>
        <begin position="617"/>
        <end position="647"/>
    </location>
</feature>
<keyword evidence="10" id="KW-1185">Reference proteome</keyword>
<keyword evidence="1" id="KW-0813">Transport</keyword>
<dbReference type="STRING" id="1160895.CM19_04940"/>
<dbReference type="Proteomes" id="UP000024332">
    <property type="component" value="Unassembled WGS sequence"/>
</dbReference>
<feature type="transmembrane region" description="Helical" evidence="7">
    <location>
        <begin position="216"/>
        <end position="235"/>
    </location>
</feature>
<dbReference type="GO" id="GO:0005886">
    <property type="term" value="C:plasma membrane"/>
    <property type="evidence" value="ECO:0007669"/>
    <property type="project" value="TreeGrafter"/>
</dbReference>
<accession>A0A031LPR2</accession>
<keyword evidence="7" id="KW-1133">Transmembrane helix</keyword>
<dbReference type="PANTHER" id="PTHR30176:SF3">
    <property type="entry name" value="FERREDOXIN-TYPE PROTEIN NAPH"/>
    <property type="match status" value="1"/>
</dbReference>
<dbReference type="EMBL" id="JFZT01000039">
    <property type="protein sequence ID" value="EZQ06745.1"/>
    <property type="molecule type" value="Genomic_DNA"/>
</dbReference>
<keyword evidence="3" id="KW-0479">Metal-binding</keyword>
<keyword evidence="2" id="KW-0004">4Fe-4S</keyword>
<name>A0A031LPR2_9CREN</name>
<keyword evidence="6" id="KW-0411">Iron-sulfur</keyword>
<dbReference type="InterPro" id="IPR017896">
    <property type="entry name" value="4Fe4S_Fe-S-bd"/>
</dbReference>
<feature type="transmembrane region" description="Helical" evidence="7">
    <location>
        <begin position="132"/>
        <end position="152"/>
    </location>
</feature>
<dbReference type="SUPFAM" id="SSF54862">
    <property type="entry name" value="4Fe-4S ferredoxins"/>
    <property type="match status" value="1"/>
</dbReference>
<feature type="transmembrane region" description="Helical" evidence="7">
    <location>
        <begin position="184"/>
        <end position="204"/>
    </location>
</feature>
<evidence type="ECO:0000256" key="2">
    <source>
        <dbReference type="ARBA" id="ARBA00022485"/>
    </source>
</evidence>
<comment type="caution">
    <text evidence="9">The sequence shown here is derived from an EMBL/GenBank/DDBJ whole genome shotgun (WGS) entry which is preliminary data.</text>
</comment>
<gene>
    <name evidence="9" type="ORF">CM19_04940</name>
</gene>
<evidence type="ECO:0000256" key="4">
    <source>
        <dbReference type="ARBA" id="ARBA00022982"/>
    </source>
</evidence>
<keyword evidence="5" id="KW-0408">Iron</keyword>
<feature type="transmembrane region" description="Helical" evidence="7">
    <location>
        <begin position="65"/>
        <end position="85"/>
    </location>
</feature>
<dbReference type="GO" id="GO:0051539">
    <property type="term" value="F:4 iron, 4 sulfur cluster binding"/>
    <property type="evidence" value="ECO:0007669"/>
    <property type="project" value="UniProtKB-KW"/>
</dbReference>
<organism evidence="9 10">
    <name type="scientific">Candidatus Acidianus copahuensis</name>
    <dbReference type="NCBI Taxonomy" id="1160895"/>
    <lineage>
        <taxon>Archaea</taxon>
        <taxon>Thermoproteota</taxon>
        <taxon>Thermoprotei</taxon>
        <taxon>Sulfolobales</taxon>
        <taxon>Sulfolobaceae</taxon>
        <taxon>Acidianus</taxon>
    </lineage>
</organism>
<evidence type="ECO:0000313" key="9">
    <source>
        <dbReference type="EMBL" id="EZQ06745.1"/>
    </source>
</evidence>
<evidence type="ECO:0000313" key="10">
    <source>
        <dbReference type="Proteomes" id="UP000024332"/>
    </source>
</evidence>
<feature type="transmembrane region" description="Helical" evidence="7">
    <location>
        <begin position="97"/>
        <end position="120"/>
    </location>
</feature>
<evidence type="ECO:0000256" key="1">
    <source>
        <dbReference type="ARBA" id="ARBA00022448"/>
    </source>
</evidence>
<feature type="transmembrane region" description="Helical" evidence="7">
    <location>
        <begin position="37"/>
        <end position="59"/>
    </location>
</feature>
<dbReference type="RefSeq" id="WP_048099274.1">
    <property type="nucleotide sequence ID" value="NZ_JFZT01000039.1"/>
</dbReference>
<evidence type="ECO:0000256" key="7">
    <source>
        <dbReference type="SAM" id="Phobius"/>
    </source>
</evidence>
<feature type="transmembrane region" description="Helical" evidence="7">
    <location>
        <begin position="499"/>
        <end position="518"/>
    </location>
</feature>
<sequence length="654" mass="74511">MSPHQLAILVYIIGMMAIDLVIFYFSVKIEMTSKRGIFFLSSILLYMGVEAVDISLILFKNMSVYVEPISLLLASVPIILSTTVKDTRIEWRRNAQLSLLYALTVVVDELAMGYAFSLAFGPHLGNPIIDSVSNIAFGFMMMVDAIFFLIFSVRDIKEWALFTFAFSMAFLPNIYIDLSKFAEFYASIISNIIMVINIIMLYLMEIRSNISSRIQIISLTLAFFNLFMMVGLTGFSAFMNFYLISLSMLLSMVAYFLLTFYKIGERRITKTWKYLFSFLVLINATEIIMAFGETVLALILGMSGGIMKGMSTHIITHNDMPSINHMANSMQGIPHPFTGLWWLFPINPLSMTLSAYHSALISGELFAFFWSSFIAIMMATMTPYYVIMMGAEMAFLVYERFRTVKTGKVKTWTLIIILGIPLFVVYVPYYTSYYIFGMSGMIFPVTLLSFSISILIIVFASSLFGRRVYCNLTCMAAHMWTNAFYDQFKAKRSSKIWDYLRWLFLIPMIVAFTLYVLSDFHVWAQPVIAGKPLNPLDFYGMFTLNYVWWFFYFTTPVFGIYSCARQGWCGFGTFSGIFNKVLFKIRARDPSLCRNCKAHSCDDACPIKIPISSDVTKKGFSNRITCVGCGDCIEGCDNLEIIDISSYLHRNKGS</sequence>
<dbReference type="PROSITE" id="PS51379">
    <property type="entry name" value="4FE4S_FER_2"/>
    <property type="match status" value="1"/>
</dbReference>
<feature type="transmembrane region" description="Helical" evidence="7">
    <location>
        <begin position="409"/>
        <end position="427"/>
    </location>
</feature>
<feature type="transmembrane region" description="Helical" evidence="7">
    <location>
        <begin position="433"/>
        <end position="459"/>
    </location>
</feature>
<feature type="transmembrane region" description="Helical" evidence="7">
    <location>
        <begin position="241"/>
        <end position="260"/>
    </location>
</feature>
<evidence type="ECO:0000256" key="6">
    <source>
        <dbReference type="ARBA" id="ARBA00023014"/>
    </source>
</evidence>
<evidence type="ECO:0000256" key="3">
    <source>
        <dbReference type="ARBA" id="ARBA00022723"/>
    </source>
</evidence>
<protein>
    <submittedName>
        <fullName evidence="9">4Fe-4S ferredoxin</fullName>
    </submittedName>
</protein>
<feature type="transmembrane region" description="Helical" evidence="7">
    <location>
        <begin position="6"/>
        <end position="25"/>
    </location>
</feature>
<dbReference type="PANTHER" id="PTHR30176">
    <property type="entry name" value="FERREDOXIN-TYPE PROTEIN NAPH"/>
    <property type="match status" value="1"/>
</dbReference>
<dbReference type="InterPro" id="IPR051684">
    <property type="entry name" value="Electron_Trans/Redox"/>
</dbReference>
<evidence type="ECO:0000259" key="8">
    <source>
        <dbReference type="PROSITE" id="PS51379"/>
    </source>
</evidence>
<keyword evidence="7" id="KW-0472">Membrane</keyword>
<evidence type="ECO:0000256" key="5">
    <source>
        <dbReference type="ARBA" id="ARBA00023004"/>
    </source>
</evidence>
<dbReference type="OrthoDB" id="2837at2157"/>
<feature type="transmembrane region" description="Helical" evidence="7">
    <location>
        <begin position="538"/>
        <end position="561"/>
    </location>
</feature>
<keyword evidence="7" id="KW-0812">Transmembrane</keyword>
<feature type="transmembrane region" description="Helical" evidence="7">
    <location>
        <begin position="272"/>
        <end position="291"/>
    </location>
</feature>
<reference evidence="9 10" key="1">
    <citation type="submission" date="2014-03" db="EMBL/GenBank/DDBJ databases">
        <title>Draft genome sequence of the novel thermoacidophilic archaea Acidianus copahuensis ALE1 strain, isolated from Copahue volcanic area in Neuquen Argentina.</title>
        <authorList>
            <person name="Urbieta M.S."/>
            <person name="Rascovan N."/>
            <person name="Castro C."/>
            <person name="Revale S."/>
            <person name="Giaveno M.A."/>
            <person name="Vazquez M.P."/>
            <person name="Donati E.R."/>
        </authorList>
    </citation>
    <scope>NUCLEOTIDE SEQUENCE [LARGE SCALE GENOMIC DNA]</scope>
    <source>
        <strain evidence="9 10">ALE1</strain>
    </source>
</reference>
<dbReference type="AlphaFoldDB" id="A0A031LPR2"/>
<proteinExistence type="predicted"/>
<feature type="transmembrane region" description="Helical" evidence="7">
    <location>
        <begin position="159"/>
        <end position="178"/>
    </location>
</feature>
<dbReference type="GO" id="GO:0046872">
    <property type="term" value="F:metal ion binding"/>
    <property type="evidence" value="ECO:0007669"/>
    <property type="project" value="UniProtKB-KW"/>
</dbReference>
<keyword evidence="4" id="KW-0249">Electron transport</keyword>
<feature type="transmembrane region" description="Helical" evidence="7">
    <location>
        <begin position="365"/>
        <end position="388"/>
    </location>
</feature>